<sequence length="375" mass="42984">MLINFKTRRVVAMLLVVAIIITYSWLLIWSTRNALTQSPQNMSEKKAPVINLVEGERKRPQQARVQGRRIDLGRSNYSHLHNETFPNKKCGRDLDASEKRWFKGRFNPEIQPVWTESTLEIDYLVYDWWLSLQSSRGENLDKVFENLYKIGVPRNNPFARPNHDNEAICRRCAVVGNSGNLINSKYGNAIDSHDFVIRLNKGPTEGFENDVGRKTTHRFMYPATASSLAQDVSLVLLPFQPQDVKWLLSALTTGELTNTYQPVISRVTCDKSKIVIISPTFIRYVHDRWTQHHGRYPSTGLIAIIYALHECDQVDLYGFGADSAGNWHHYWEDLPPHIAGAFRQTGVHDSDQESSMINQLHIHRLLTLHVPGKDL</sequence>
<dbReference type="Ensembl" id="ENSCSAVT00000011732.1">
    <property type="protein sequence ID" value="ENSCSAVP00000011597.1"/>
    <property type="gene ID" value="ENSCSAVG00000006803.1"/>
</dbReference>
<evidence type="ECO:0000256" key="14">
    <source>
        <dbReference type="ARBA" id="ARBA00023157"/>
    </source>
</evidence>
<evidence type="ECO:0000256" key="15">
    <source>
        <dbReference type="ARBA" id="ARBA00023180"/>
    </source>
</evidence>
<protein>
    <recommendedName>
        <fullName evidence="29">CMP-N-acetylneuraminate-beta-galactosamide-alpha-2,3-sialyltransferase 2</fullName>
        <ecNumber evidence="18">2.4.3.2</ecNumber>
        <ecNumber evidence="19">2.4.3.4</ecNumber>
    </recommendedName>
    <alternativeName>
        <fullName evidence="22">Gal-NAc6S</fullName>
    </alternativeName>
    <alternativeName>
        <fullName evidence="20">Gal-beta-1,3-GalNAc-alpha-2,3-sialyltransferase</fullName>
    </alternativeName>
    <alternativeName>
        <fullName evidence="21">Monosialoganglioside sialyltransferase</fullName>
    </alternativeName>
    <alternativeName>
        <fullName evidence="30">ST3Gal II</fullName>
    </alternativeName>
    <alternativeName>
        <fullName evidence="31">ST3GalA.2</fullName>
    </alternativeName>
    <alternativeName>
        <fullName evidence="32">Sialyltransferase 4B</fullName>
    </alternativeName>
</protein>
<dbReference type="GO" id="GO:0005576">
    <property type="term" value="C:extracellular region"/>
    <property type="evidence" value="ECO:0007669"/>
    <property type="project" value="UniProtKB-SubCell"/>
</dbReference>
<evidence type="ECO:0000256" key="9">
    <source>
        <dbReference type="ARBA" id="ARBA00022968"/>
    </source>
</evidence>
<evidence type="ECO:0000256" key="35">
    <source>
        <dbReference type="SAM" id="Phobius"/>
    </source>
</evidence>
<dbReference type="GO" id="GO:0003836">
    <property type="term" value="F:beta-galactoside (CMP) alpha-2,3-sialyltransferase activity"/>
    <property type="evidence" value="ECO:0007669"/>
    <property type="project" value="UniProtKB-EC"/>
</dbReference>
<dbReference type="AlphaFoldDB" id="H2Z1Y5"/>
<evidence type="ECO:0000256" key="12">
    <source>
        <dbReference type="ARBA" id="ARBA00023098"/>
    </source>
</evidence>
<dbReference type="EC" id="2.4.3.4" evidence="19"/>
<feature type="binding site" evidence="33">
    <location>
        <position position="133"/>
    </location>
    <ligand>
        <name>substrate</name>
    </ligand>
</feature>
<evidence type="ECO:0000256" key="23">
    <source>
        <dbReference type="ARBA" id="ARBA00043673"/>
    </source>
</evidence>
<evidence type="ECO:0000256" key="18">
    <source>
        <dbReference type="ARBA" id="ARBA00039106"/>
    </source>
</evidence>
<comment type="subcellular location">
    <subcellularLocation>
        <location evidence="1">Golgi apparatus membrane</location>
        <topology evidence="1">Single-pass type II membrane protein</topology>
    </subcellularLocation>
    <subcellularLocation>
        <location evidence="17">Golgi apparatus</location>
        <location evidence="17">Golgi stack membrane</location>
    </subcellularLocation>
    <subcellularLocation>
        <location evidence="2">Secreted</location>
    </subcellularLocation>
</comment>
<keyword evidence="6" id="KW-0328">Glycosyltransferase</keyword>
<evidence type="ECO:0000256" key="21">
    <source>
        <dbReference type="ARBA" id="ARBA00042990"/>
    </source>
</evidence>
<proteinExistence type="inferred from homology"/>
<evidence type="ECO:0000256" key="25">
    <source>
        <dbReference type="ARBA" id="ARBA00043816"/>
    </source>
</evidence>
<dbReference type="InterPro" id="IPR051757">
    <property type="entry name" value="Beta-gal_alpha2-3_sialyltrans"/>
</dbReference>
<evidence type="ECO:0000256" key="10">
    <source>
        <dbReference type="ARBA" id="ARBA00022989"/>
    </source>
</evidence>
<feature type="binding site" evidence="33">
    <location>
        <position position="329"/>
    </location>
    <ligand>
        <name>substrate</name>
    </ligand>
</feature>
<dbReference type="FunFam" id="3.90.1480.20:FF:000002">
    <property type="entry name" value="CMP-N-acetylneuraminate-beta-galactosamide- alpha-2,3-sialyltransferase 2"/>
    <property type="match status" value="1"/>
</dbReference>
<organism evidence="36 37">
    <name type="scientific">Ciona savignyi</name>
    <name type="common">Pacific transparent sea squirt</name>
    <dbReference type="NCBI Taxonomy" id="51511"/>
    <lineage>
        <taxon>Eukaryota</taxon>
        <taxon>Metazoa</taxon>
        <taxon>Chordata</taxon>
        <taxon>Tunicata</taxon>
        <taxon>Ascidiacea</taxon>
        <taxon>Phlebobranchia</taxon>
        <taxon>Cionidae</taxon>
        <taxon>Ciona</taxon>
    </lineage>
</organism>
<comment type="catalytic activity">
    <reaction evidence="26">
        <text>ganglioside GM1 (d18:1(4E)/18:0) + CMP-N-acetyl-beta-neuraminate = ganglioside GD1a (18:1(4E)/18:0) + CMP + H(+)</text>
        <dbReference type="Rhea" id="RHEA:48248"/>
        <dbReference type="ChEBI" id="CHEBI:15378"/>
        <dbReference type="ChEBI" id="CHEBI:57812"/>
        <dbReference type="ChEBI" id="CHEBI:60377"/>
        <dbReference type="ChEBI" id="CHEBI:73110"/>
        <dbReference type="ChEBI" id="CHEBI:90153"/>
    </reaction>
    <physiologicalReaction direction="left-to-right" evidence="26">
        <dbReference type="Rhea" id="RHEA:48249"/>
    </physiologicalReaction>
</comment>
<evidence type="ECO:0000256" key="27">
    <source>
        <dbReference type="ARBA" id="ARBA00052027"/>
    </source>
</evidence>
<comment type="catalytic activity">
    <reaction evidence="25">
        <text>a ganglioside GA1 + CMP-N-acetyl-beta-neuraminate = a ganglioside GM1b + CMP + H(+)</text>
        <dbReference type="Rhea" id="RHEA:48244"/>
        <dbReference type="ChEBI" id="CHEBI:15378"/>
        <dbReference type="ChEBI" id="CHEBI:57812"/>
        <dbReference type="ChEBI" id="CHEBI:60377"/>
        <dbReference type="ChEBI" id="CHEBI:88069"/>
        <dbReference type="ChEBI" id="CHEBI:90151"/>
    </reaction>
    <physiologicalReaction direction="left-to-right" evidence="25">
        <dbReference type="Rhea" id="RHEA:48245"/>
    </physiologicalReaction>
</comment>
<dbReference type="GO" id="GO:0047288">
    <property type="term" value="F:beta-D-galactosyl-(1-&gt;3)-N-acetyl-beta-D-galactosaminide alpha-2,3- sialyltransferase"/>
    <property type="evidence" value="ECO:0007669"/>
    <property type="project" value="UniProtKB-EC"/>
</dbReference>
<evidence type="ECO:0000256" key="7">
    <source>
        <dbReference type="ARBA" id="ARBA00022679"/>
    </source>
</evidence>
<feature type="disulfide bond" evidence="34">
    <location>
        <begin position="172"/>
        <end position="311"/>
    </location>
</feature>
<keyword evidence="37" id="KW-1185">Reference proteome</keyword>
<comment type="catalytic activity">
    <reaction evidence="27">
        <text>a globoside GalGb4Cer + CMP-N-acetyl-beta-neuraminate = a globoside MSGG + CMP + H(+)</text>
        <dbReference type="Rhea" id="RHEA:65372"/>
        <dbReference type="ChEBI" id="CHEBI:15378"/>
        <dbReference type="ChEBI" id="CHEBI:57812"/>
        <dbReference type="ChEBI" id="CHEBI:60377"/>
        <dbReference type="ChEBI" id="CHEBI:140623"/>
        <dbReference type="ChEBI" id="CHEBI:140691"/>
    </reaction>
    <physiologicalReaction direction="left-to-right" evidence="27">
        <dbReference type="Rhea" id="RHEA:65373"/>
    </physiologicalReaction>
</comment>
<evidence type="ECO:0000256" key="6">
    <source>
        <dbReference type="ARBA" id="ARBA00022676"/>
    </source>
</evidence>
<dbReference type="Pfam" id="PF00777">
    <property type="entry name" value="Glyco_transf_29"/>
    <property type="match status" value="1"/>
</dbReference>
<comment type="catalytic activity">
    <reaction evidence="24">
        <text>a ganglioside GM1 (d18:1(4E)) + CMP-N-acetyl-beta-neuraminate = a ganglioside GD1a (d18:1(4E)) + CMP + H(+)</text>
        <dbReference type="Rhea" id="RHEA:18021"/>
        <dbReference type="ChEBI" id="CHEBI:15378"/>
        <dbReference type="ChEBI" id="CHEBI:57812"/>
        <dbReference type="ChEBI" id="CHEBI:60377"/>
        <dbReference type="ChEBI" id="CHEBI:77709"/>
        <dbReference type="ChEBI" id="CHEBI:78445"/>
        <dbReference type="EC" id="2.4.3.2"/>
    </reaction>
    <physiologicalReaction direction="left-to-right" evidence="24">
        <dbReference type="Rhea" id="RHEA:18022"/>
    </physiologicalReaction>
</comment>
<comment type="similarity">
    <text evidence="4">Belongs to the glycosyltransferase 29 family.</text>
</comment>
<keyword evidence="14" id="KW-1015">Disulfide bond</keyword>
<reference evidence="36" key="2">
    <citation type="submission" date="2025-08" db="UniProtKB">
        <authorList>
            <consortium name="Ensembl"/>
        </authorList>
    </citation>
    <scope>IDENTIFICATION</scope>
</reference>
<feature type="transmembrane region" description="Helical" evidence="35">
    <location>
        <begin position="12"/>
        <end position="30"/>
    </location>
</feature>
<dbReference type="EC" id="2.4.3.2" evidence="18"/>
<evidence type="ECO:0000256" key="13">
    <source>
        <dbReference type="ARBA" id="ARBA00023136"/>
    </source>
</evidence>
<feature type="binding site" evidence="33">
    <location>
        <position position="296"/>
    </location>
    <ligand>
        <name>substrate</name>
    </ligand>
</feature>
<dbReference type="PIRSF" id="PIRSF005557">
    <property type="entry name" value="Sialyl_trans"/>
    <property type="match status" value="1"/>
</dbReference>
<evidence type="ECO:0000256" key="28">
    <source>
        <dbReference type="ARBA" id="ARBA00062545"/>
    </source>
</evidence>
<dbReference type="PANTHER" id="PTHR46032">
    <property type="entry name" value="ALPHA-2,3-SIALYLTRANSFERASE ST3GAL I ISOFORM X1"/>
    <property type="match status" value="1"/>
</dbReference>
<name>H2Z1Y5_CIOSA</name>
<dbReference type="Proteomes" id="UP000007875">
    <property type="component" value="Unassembled WGS sequence"/>
</dbReference>
<dbReference type="GeneTree" id="ENSGT00940000154725"/>
<evidence type="ECO:0000313" key="36">
    <source>
        <dbReference type="Ensembl" id="ENSCSAVP00000011597.1"/>
    </source>
</evidence>
<dbReference type="InterPro" id="IPR038578">
    <property type="entry name" value="GT29-like_sf"/>
</dbReference>
<comment type="catalytic activity">
    <reaction evidence="23">
        <text>a ganglioside GA1 (d18:1(4E)) + CMP-N-acetyl-beta-neuraminate = a ganglioside GM1b (d18:1(4E)) + CMP + H(+)</text>
        <dbReference type="Rhea" id="RHEA:47560"/>
        <dbReference type="ChEBI" id="CHEBI:15378"/>
        <dbReference type="ChEBI" id="CHEBI:27938"/>
        <dbReference type="ChEBI" id="CHEBI:57812"/>
        <dbReference type="ChEBI" id="CHEBI:60377"/>
        <dbReference type="ChEBI" id="CHEBI:78568"/>
    </reaction>
    <physiologicalReaction direction="left-to-right" evidence="23">
        <dbReference type="Rhea" id="RHEA:47561"/>
    </physiologicalReaction>
</comment>
<evidence type="ECO:0000256" key="2">
    <source>
        <dbReference type="ARBA" id="ARBA00004613"/>
    </source>
</evidence>
<evidence type="ECO:0000256" key="33">
    <source>
        <dbReference type="PIRSR" id="PIRSR005557-1"/>
    </source>
</evidence>
<dbReference type="OMA" id="CSLRFWF"/>
<evidence type="ECO:0000256" key="3">
    <source>
        <dbReference type="ARBA" id="ARBA00004922"/>
    </source>
</evidence>
<evidence type="ECO:0000256" key="4">
    <source>
        <dbReference type="ARBA" id="ARBA00006003"/>
    </source>
</evidence>
<keyword evidence="9" id="KW-0735">Signal-anchor</keyword>
<keyword evidence="5" id="KW-0964">Secreted</keyword>
<reference evidence="37" key="1">
    <citation type="submission" date="2003-08" db="EMBL/GenBank/DDBJ databases">
        <authorList>
            <person name="Birren B."/>
            <person name="Nusbaum C."/>
            <person name="Abebe A."/>
            <person name="Abouelleil A."/>
            <person name="Adekoya E."/>
            <person name="Ait-zahra M."/>
            <person name="Allen N."/>
            <person name="Allen T."/>
            <person name="An P."/>
            <person name="Anderson M."/>
            <person name="Anderson S."/>
            <person name="Arachchi H."/>
            <person name="Armbruster J."/>
            <person name="Bachantsang P."/>
            <person name="Baldwin J."/>
            <person name="Barry A."/>
            <person name="Bayul T."/>
            <person name="Blitshsteyn B."/>
            <person name="Bloom T."/>
            <person name="Blye J."/>
            <person name="Boguslavskiy L."/>
            <person name="Borowsky M."/>
            <person name="Boukhgalter B."/>
            <person name="Brunache A."/>
            <person name="Butler J."/>
            <person name="Calixte N."/>
            <person name="Calvo S."/>
            <person name="Camarata J."/>
            <person name="Campo K."/>
            <person name="Chang J."/>
            <person name="Cheshatsang Y."/>
            <person name="Citroen M."/>
            <person name="Collymore A."/>
            <person name="Considine T."/>
            <person name="Cook A."/>
            <person name="Cooke P."/>
            <person name="Corum B."/>
            <person name="Cuomo C."/>
            <person name="David R."/>
            <person name="Dawoe T."/>
            <person name="Degray S."/>
            <person name="Dodge S."/>
            <person name="Dooley K."/>
            <person name="Dorje P."/>
            <person name="Dorjee K."/>
            <person name="Dorris L."/>
            <person name="Duffey N."/>
            <person name="Dupes A."/>
            <person name="Elkins T."/>
            <person name="Engels R."/>
            <person name="Erickson J."/>
            <person name="Farina A."/>
            <person name="Faro S."/>
            <person name="Ferreira P."/>
            <person name="Fischer H."/>
            <person name="Fitzgerald M."/>
            <person name="Foley K."/>
            <person name="Gage D."/>
            <person name="Galagan J."/>
            <person name="Gearin G."/>
            <person name="Gnerre S."/>
            <person name="Gnirke A."/>
            <person name="Goyette A."/>
            <person name="Graham J."/>
            <person name="Grandbois E."/>
            <person name="Gyaltsen K."/>
            <person name="Hafez N."/>
            <person name="Hagopian D."/>
            <person name="Hagos B."/>
            <person name="Hall J."/>
            <person name="Hatcher B."/>
            <person name="Heller A."/>
            <person name="Higgins H."/>
            <person name="Honan T."/>
            <person name="Horn A."/>
            <person name="Houde N."/>
            <person name="Hughes L."/>
            <person name="Hulme W."/>
            <person name="Husby E."/>
            <person name="Iliev I."/>
            <person name="Jaffe D."/>
            <person name="Jones C."/>
            <person name="Kamal M."/>
            <person name="Kamat A."/>
            <person name="Kamvysselis M."/>
            <person name="Karlsson E."/>
            <person name="Kells C."/>
            <person name="Kieu A."/>
            <person name="Kisner P."/>
            <person name="Kodira C."/>
            <person name="Kulbokas E."/>
            <person name="Labutti K."/>
            <person name="Lama D."/>
            <person name="Landers T."/>
            <person name="Leger J."/>
            <person name="Levine S."/>
            <person name="Lewis D."/>
            <person name="Lewis T."/>
            <person name="Lindblad-toh K."/>
            <person name="Liu X."/>
            <person name="Lokyitsang T."/>
            <person name="Lokyitsang Y."/>
            <person name="Lucien O."/>
            <person name="Lui A."/>
            <person name="Ma L.J."/>
            <person name="Mabbitt R."/>
            <person name="Macdonald J."/>
            <person name="Maclean C."/>
            <person name="Major J."/>
            <person name="Manning J."/>
            <person name="Marabella R."/>
            <person name="Maru K."/>
            <person name="Matthews C."/>
            <person name="Mauceli E."/>
            <person name="Mccarthy M."/>
            <person name="Mcdonough S."/>
            <person name="Mcghee T."/>
            <person name="Meldrim J."/>
            <person name="Meneus L."/>
            <person name="Mesirov J."/>
            <person name="Mihalev A."/>
            <person name="Mihova T."/>
            <person name="Mikkelsen T."/>
            <person name="Mlenga V."/>
            <person name="Moru K."/>
            <person name="Mozes J."/>
            <person name="Mulrain L."/>
            <person name="Munson G."/>
            <person name="Naylor J."/>
            <person name="Newes C."/>
            <person name="Nguyen C."/>
            <person name="Nguyen N."/>
            <person name="Nguyen T."/>
            <person name="Nicol R."/>
            <person name="Nielsen C."/>
            <person name="Nizzari M."/>
            <person name="Norbu C."/>
            <person name="Norbu N."/>
            <person name="O'donnell P."/>
            <person name="Okoawo O."/>
            <person name="O'leary S."/>
            <person name="Omotosho B."/>
            <person name="O'neill K."/>
            <person name="Osman S."/>
            <person name="Parker S."/>
            <person name="Perrin D."/>
            <person name="Phunkhang P."/>
            <person name="Piqani B."/>
            <person name="Purcell S."/>
            <person name="Rachupka T."/>
            <person name="Ramasamy U."/>
            <person name="Rameau R."/>
            <person name="Ray V."/>
            <person name="Raymond C."/>
            <person name="Retta R."/>
            <person name="Richardson S."/>
            <person name="Rise C."/>
            <person name="Rodriguez J."/>
            <person name="Rogers J."/>
            <person name="Rogov P."/>
            <person name="Rutman M."/>
            <person name="Schupbach R."/>
            <person name="Seaman C."/>
            <person name="Settipalli S."/>
            <person name="Sharpe T."/>
            <person name="Sheridan J."/>
            <person name="Sherpa N."/>
            <person name="Shi J."/>
            <person name="Smirnov S."/>
            <person name="Smith C."/>
            <person name="Sougnez C."/>
            <person name="Spencer B."/>
            <person name="Stalker J."/>
            <person name="Stange-thomann N."/>
            <person name="Stavropoulos S."/>
            <person name="Stetson K."/>
            <person name="Stone C."/>
            <person name="Stone S."/>
            <person name="Stubbs M."/>
            <person name="Talamas J."/>
            <person name="Tchuinga P."/>
            <person name="Tenzing P."/>
            <person name="Tesfaye S."/>
            <person name="Theodore J."/>
            <person name="Thoulutsang Y."/>
            <person name="Topham K."/>
            <person name="Towey S."/>
            <person name="Tsamla T."/>
            <person name="Tsomo N."/>
            <person name="Vallee D."/>
            <person name="Vassiliev H."/>
            <person name="Venkataraman V."/>
            <person name="Vinson J."/>
            <person name="Vo A."/>
            <person name="Wade C."/>
            <person name="Wang S."/>
            <person name="Wangchuk T."/>
            <person name="Wangdi T."/>
            <person name="Whittaker C."/>
            <person name="Wilkinson J."/>
            <person name="Wu Y."/>
            <person name="Wyman D."/>
            <person name="Yadav S."/>
            <person name="Yang S."/>
            <person name="Yang X."/>
            <person name="Yeager S."/>
            <person name="Yee E."/>
            <person name="Young G."/>
            <person name="Zainoun J."/>
            <person name="Zembeck L."/>
            <person name="Zimmer A."/>
            <person name="Zody M."/>
            <person name="Lander E."/>
        </authorList>
    </citation>
    <scope>NUCLEOTIDE SEQUENCE [LARGE SCALE GENOMIC DNA]</scope>
</reference>
<dbReference type="InterPro" id="IPR001675">
    <property type="entry name" value="Glyco_trans_29"/>
</dbReference>
<dbReference type="PANTHER" id="PTHR46032:SF2">
    <property type="entry name" value="GAL BETA 1,3-GALNAC ALPHA-2,3-SIALYL TRANSFERASE-RELATED"/>
    <property type="match status" value="1"/>
</dbReference>
<comment type="catalytic activity">
    <reaction evidence="16">
        <text>a beta-D-galactosyl-(1-&gt;3)-N-acetyl-alpha-D-galactosaminyl derivative + CMP-N-acetyl-beta-neuraminate = an N-acetyl-alpha-neuraminyl-(2-&gt;3)-beta-D-galactosyl-(1-&gt;3)-N-acetyl-alpha-D-galactosaminyl derivative + CMP + H(+)</text>
        <dbReference type="Rhea" id="RHEA:21616"/>
        <dbReference type="ChEBI" id="CHEBI:15378"/>
        <dbReference type="ChEBI" id="CHEBI:57812"/>
        <dbReference type="ChEBI" id="CHEBI:60377"/>
        <dbReference type="ChEBI" id="CHEBI:133470"/>
        <dbReference type="ChEBI" id="CHEBI:139596"/>
        <dbReference type="EC" id="2.4.3.4"/>
    </reaction>
    <physiologicalReaction direction="left-to-right" evidence="16">
        <dbReference type="Rhea" id="RHEA:21617"/>
    </physiologicalReaction>
</comment>
<dbReference type="STRING" id="51511.ENSCSAVP00000011597"/>
<keyword evidence="13 35" id="KW-0472">Membrane</keyword>
<dbReference type="FunCoup" id="H2Z1Y5">
    <property type="interactions" value="2"/>
</dbReference>
<keyword evidence="12" id="KW-0443">Lipid metabolism</keyword>
<dbReference type="InterPro" id="IPR012163">
    <property type="entry name" value="Sialyl_trans"/>
</dbReference>
<feature type="binding site" evidence="33">
    <location>
        <position position="200"/>
    </location>
    <ligand>
        <name>substrate</name>
    </ligand>
</feature>
<dbReference type="GO" id="GO:0097503">
    <property type="term" value="P:sialylation"/>
    <property type="evidence" value="ECO:0007669"/>
    <property type="project" value="TreeGrafter"/>
</dbReference>
<evidence type="ECO:0000256" key="31">
    <source>
        <dbReference type="ARBA" id="ARBA00081332"/>
    </source>
</evidence>
<evidence type="ECO:0000256" key="19">
    <source>
        <dbReference type="ARBA" id="ARBA00039107"/>
    </source>
</evidence>
<keyword evidence="7" id="KW-0808">Transferase</keyword>
<evidence type="ECO:0000256" key="8">
    <source>
        <dbReference type="ARBA" id="ARBA00022692"/>
    </source>
</evidence>
<accession>H2Z1Y5</accession>
<feature type="binding site" evidence="33">
    <location>
        <position position="300"/>
    </location>
    <ligand>
        <name>substrate</name>
    </ligand>
</feature>
<evidence type="ECO:0000256" key="11">
    <source>
        <dbReference type="ARBA" id="ARBA00023034"/>
    </source>
</evidence>
<evidence type="ECO:0000256" key="30">
    <source>
        <dbReference type="ARBA" id="ARBA00081228"/>
    </source>
</evidence>
<feature type="binding site" evidence="33">
    <location>
        <position position="320"/>
    </location>
    <ligand>
        <name>substrate</name>
    </ligand>
</feature>
<dbReference type="eggNOG" id="KOG2692">
    <property type="taxonomic scope" value="Eukaryota"/>
</dbReference>
<dbReference type="InParanoid" id="H2Z1Y5"/>
<dbReference type="GO" id="GO:0032580">
    <property type="term" value="C:Golgi cisterna membrane"/>
    <property type="evidence" value="ECO:0007669"/>
    <property type="project" value="UniProtKB-SubCell"/>
</dbReference>
<feature type="binding site" evidence="33">
    <location>
        <position position="260"/>
    </location>
    <ligand>
        <name>substrate</name>
    </ligand>
</feature>
<comment type="subunit">
    <text evidence="28">Homodimer; disulfide-linked. Homodimer formation occurs in the endoplasmic reticulum.</text>
</comment>
<dbReference type="GO" id="GO:0006629">
    <property type="term" value="P:lipid metabolic process"/>
    <property type="evidence" value="ECO:0007669"/>
    <property type="project" value="UniProtKB-KW"/>
</dbReference>
<comment type="pathway">
    <text evidence="3">Protein modification; protein glycosylation.</text>
</comment>
<dbReference type="HOGENOM" id="CLU_032020_2_1_1"/>
<evidence type="ECO:0000256" key="29">
    <source>
        <dbReference type="ARBA" id="ARBA00072809"/>
    </source>
</evidence>
<evidence type="ECO:0000256" key="22">
    <source>
        <dbReference type="ARBA" id="ARBA00042991"/>
    </source>
</evidence>
<evidence type="ECO:0000256" key="32">
    <source>
        <dbReference type="ARBA" id="ARBA00082805"/>
    </source>
</evidence>
<evidence type="ECO:0000256" key="20">
    <source>
        <dbReference type="ARBA" id="ARBA00042448"/>
    </source>
</evidence>
<keyword evidence="8 35" id="KW-0812">Transmembrane</keyword>
<keyword evidence="11" id="KW-0333">Golgi apparatus</keyword>
<dbReference type="GO" id="GO:0000139">
    <property type="term" value="C:Golgi membrane"/>
    <property type="evidence" value="ECO:0007669"/>
    <property type="project" value="UniProtKB-SubCell"/>
</dbReference>
<evidence type="ECO:0000313" key="37">
    <source>
        <dbReference type="Proteomes" id="UP000007875"/>
    </source>
</evidence>
<evidence type="ECO:0000256" key="16">
    <source>
        <dbReference type="ARBA" id="ARBA00036292"/>
    </source>
</evidence>
<evidence type="ECO:0000256" key="34">
    <source>
        <dbReference type="PIRSR" id="PIRSR005557-2"/>
    </source>
</evidence>
<evidence type="ECO:0000256" key="17">
    <source>
        <dbReference type="ARBA" id="ARBA00037859"/>
    </source>
</evidence>
<evidence type="ECO:0000256" key="1">
    <source>
        <dbReference type="ARBA" id="ARBA00004323"/>
    </source>
</evidence>
<keyword evidence="15" id="KW-0325">Glycoprotein</keyword>
<evidence type="ECO:0000256" key="26">
    <source>
        <dbReference type="ARBA" id="ARBA00047509"/>
    </source>
</evidence>
<keyword evidence="10 35" id="KW-1133">Transmembrane helix</keyword>
<feature type="binding site" evidence="33">
    <location>
        <position position="177"/>
    </location>
    <ligand>
        <name>substrate</name>
    </ligand>
</feature>
<evidence type="ECO:0000256" key="24">
    <source>
        <dbReference type="ARBA" id="ARBA00043773"/>
    </source>
</evidence>
<evidence type="ECO:0000256" key="5">
    <source>
        <dbReference type="ARBA" id="ARBA00022525"/>
    </source>
</evidence>
<feature type="binding site" evidence="33">
    <location>
        <position position="348"/>
    </location>
    <ligand>
        <name>substrate</name>
    </ligand>
</feature>
<dbReference type="Gene3D" id="3.90.1480.20">
    <property type="entry name" value="Glycosyl transferase family 29"/>
    <property type="match status" value="1"/>
</dbReference>
<reference evidence="36" key="3">
    <citation type="submission" date="2025-09" db="UniProtKB">
        <authorList>
            <consortium name="Ensembl"/>
        </authorList>
    </citation>
    <scope>IDENTIFICATION</scope>
</reference>
<dbReference type="CDD" id="cd23966">
    <property type="entry name" value="GT29_ST3GAL1_2"/>
    <property type="match status" value="1"/>
</dbReference>